<organism evidence="2 3">
    <name type="scientific">Croceivirga radicis</name>
    <dbReference type="NCBI Taxonomy" id="1929488"/>
    <lineage>
        <taxon>Bacteria</taxon>
        <taxon>Pseudomonadati</taxon>
        <taxon>Bacteroidota</taxon>
        <taxon>Flavobacteriia</taxon>
        <taxon>Flavobacteriales</taxon>
        <taxon>Flavobacteriaceae</taxon>
        <taxon>Croceivirga</taxon>
    </lineage>
</organism>
<keyword evidence="1" id="KW-1133">Transmembrane helix</keyword>
<keyword evidence="1" id="KW-0472">Membrane</keyword>
<evidence type="ECO:0008006" key="4">
    <source>
        <dbReference type="Google" id="ProtNLM"/>
    </source>
</evidence>
<comment type="caution">
    <text evidence="2">The sequence shown here is derived from an EMBL/GenBank/DDBJ whole genome shotgun (WGS) entry which is preliminary data.</text>
</comment>
<feature type="transmembrane region" description="Helical" evidence="1">
    <location>
        <begin position="196"/>
        <end position="216"/>
    </location>
</feature>
<proteinExistence type="predicted"/>
<feature type="transmembrane region" description="Helical" evidence="1">
    <location>
        <begin position="228"/>
        <end position="256"/>
    </location>
</feature>
<feature type="transmembrane region" description="Helical" evidence="1">
    <location>
        <begin position="79"/>
        <end position="96"/>
    </location>
</feature>
<evidence type="ECO:0000313" key="2">
    <source>
        <dbReference type="EMBL" id="OQD42098.1"/>
    </source>
</evidence>
<keyword evidence="1" id="KW-0812">Transmembrane</keyword>
<dbReference type="AlphaFoldDB" id="A0A1V6LPN3"/>
<dbReference type="Proteomes" id="UP000191680">
    <property type="component" value="Unassembled WGS sequence"/>
</dbReference>
<evidence type="ECO:0000313" key="3">
    <source>
        <dbReference type="Proteomes" id="UP000191680"/>
    </source>
</evidence>
<feature type="transmembrane region" description="Helical" evidence="1">
    <location>
        <begin position="169"/>
        <end position="190"/>
    </location>
</feature>
<name>A0A1V6LPN3_9FLAO</name>
<evidence type="ECO:0000256" key="1">
    <source>
        <dbReference type="SAM" id="Phobius"/>
    </source>
</evidence>
<dbReference type="InterPro" id="IPR022134">
    <property type="entry name" value="DUF3667"/>
</dbReference>
<feature type="transmembrane region" description="Helical" evidence="1">
    <location>
        <begin position="139"/>
        <end position="157"/>
    </location>
</feature>
<dbReference type="RefSeq" id="WP_080319430.1">
    <property type="nucleotide sequence ID" value="NZ_MTBC01000008.1"/>
</dbReference>
<gene>
    <name evidence="2" type="ORF">BUL40_11775</name>
</gene>
<accession>A0A1V6LPN3</accession>
<protein>
    <recommendedName>
        <fullName evidence="4">DUF3667 domain-containing protein</fullName>
    </recommendedName>
</protein>
<reference evidence="2 3" key="1">
    <citation type="submission" date="2016-12" db="EMBL/GenBank/DDBJ databases">
        <authorList>
            <person name="Song W.-J."/>
            <person name="Kurnit D.M."/>
        </authorList>
    </citation>
    <scope>NUCLEOTIDE SEQUENCE [LARGE SCALE GENOMIC DNA]</scope>
    <source>
        <strain evidence="2 3">HSG9</strain>
    </source>
</reference>
<keyword evidence="3" id="KW-1185">Reference proteome</keyword>
<dbReference type="OrthoDB" id="1143019at2"/>
<dbReference type="EMBL" id="MTBC01000008">
    <property type="protein sequence ID" value="OQD42098.1"/>
    <property type="molecule type" value="Genomic_DNA"/>
</dbReference>
<dbReference type="Pfam" id="PF12412">
    <property type="entry name" value="DUF3667"/>
    <property type="match status" value="1"/>
</dbReference>
<sequence>MECKNCLDQLRTDYSYCPGCGAKVIRKRITMKNLWFDFTERFFNLDNTFIRTFVSLFTQPKDVVLGYINGTRKKYMNPISYFMIAVTLGGLFFFLQNKFFPNAMSYQFELLEEQQKGPSGIFVTDSVLKWQKILAEYQSIFYMLMIPIISLISRLVFINRKELNLSEHLVLNLYGYSQISIVINVLYILLIWNSKAIYYIGFYGGILGYIGYYSYYLKQIFSLSFKQLLLKILFFLAIGLILYIAIVILVAIYLFAFTDTFKNLSQTASLAMNWAS</sequence>